<evidence type="ECO:0000313" key="2">
    <source>
        <dbReference type="EMBL" id="CAD8128853.1"/>
    </source>
</evidence>
<keyword evidence="1" id="KW-0812">Transmembrane</keyword>
<accession>A0A8S1RNA3</accession>
<dbReference type="Proteomes" id="UP000692954">
    <property type="component" value="Unassembled WGS sequence"/>
</dbReference>
<keyword evidence="1" id="KW-0472">Membrane</keyword>
<comment type="caution">
    <text evidence="2">The sequence shown here is derived from an EMBL/GenBank/DDBJ whole genome shotgun (WGS) entry which is preliminary data.</text>
</comment>
<keyword evidence="1" id="KW-1133">Transmembrane helix</keyword>
<keyword evidence="3" id="KW-1185">Reference proteome</keyword>
<sequence length="59" mass="6968">MNCQWRFNQNIYFIFIQTLIIIFLTISSLASALLDNSNTVWALSIFCFIDLPKIIKYFT</sequence>
<dbReference type="EMBL" id="CAJJDN010000198">
    <property type="protein sequence ID" value="CAD8128853.1"/>
    <property type="molecule type" value="Genomic_DNA"/>
</dbReference>
<organism evidence="2 3">
    <name type="scientific">Paramecium sonneborni</name>
    <dbReference type="NCBI Taxonomy" id="65129"/>
    <lineage>
        <taxon>Eukaryota</taxon>
        <taxon>Sar</taxon>
        <taxon>Alveolata</taxon>
        <taxon>Ciliophora</taxon>
        <taxon>Intramacronucleata</taxon>
        <taxon>Oligohymenophorea</taxon>
        <taxon>Peniculida</taxon>
        <taxon>Parameciidae</taxon>
        <taxon>Paramecium</taxon>
    </lineage>
</organism>
<reference evidence="2" key="1">
    <citation type="submission" date="2021-01" db="EMBL/GenBank/DDBJ databases">
        <authorList>
            <consortium name="Genoscope - CEA"/>
            <person name="William W."/>
        </authorList>
    </citation>
    <scope>NUCLEOTIDE SEQUENCE</scope>
</reference>
<gene>
    <name evidence="2" type="ORF">PSON_ATCC_30995.1.T1980028</name>
</gene>
<protein>
    <submittedName>
        <fullName evidence="2">Uncharacterized protein</fullName>
    </submittedName>
</protein>
<evidence type="ECO:0000313" key="3">
    <source>
        <dbReference type="Proteomes" id="UP000692954"/>
    </source>
</evidence>
<feature type="transmembrane region" description="Helical" evidence="1">
    <location>
        <begin position="12"/>
        <end position="34"/>
    </location>
</feature>
<dbReference type="AlphaFoldDB" id="A0A8S1RNA3"/>
<evidence type="ECO:0000256" key="1">
    <source>
        <dbReference type="SAM" id="Phobius"/>
    </source>
</evidence>
<proteinExistence type="predicted"/>
<name>A0A8S1RNA3_9CILI</name>